<sequence length="198" mass="23488">MDDPISEKLYTFPLLFLPSKDFFEIPDKHRISMTNFAFNHGTVPSSDLGCYRMFYQLDNHLLIPDFDLMVIIGKYLDYSFFKTPFFKNEDEFLEAKFRSKKWKDKRNENVIQSLVSQFECIDIGQIFEFPIWEDKDLKITDKRKMIKSILEGSNYLPSDLLSYNFFTYGMIDGIEYEGEAAYYGAWNLCFLQSQFISE</sequence>
<evidence type="ECO:0000313" key="1">
    <source>
        <dbReference type="EMBL" id="MCW7517046.1"/>
    </source>
</evidence>
<accession>A0AAW5V5Z6</accession>
<proteinExistence type="predicted"/>
<dbReference type="Proteomes" id="UP001209694">
    <property type="component" value="Unassembled WGS sequence"/>
</dbReference>
<comment type="caution">
    <text evidence="1">The sequence shown here is derived from an EMBL/GenBank/DDBJ whole genome shotgun (WGS) entry which is preliminary data.</text>
</comment>
<organism evidence="1 2">
    <name type="scientific">Leptospira levettii</name>
    <dbReference type="NCBI Taxonomy" id="2023178"/>
    <lineage>
        <taxon>Bacteria</taxon>
        <taxon>Pseudomonadati</taxon>
        <taxon>Spirochaetota</taxon>
        <taxon>Spirochaetia</taxon>
        <taxon>Leptospirales</taxon>
        <taxon>Leptospiraceae</taxon>
        <taxon>Leptospira</taxon>
    </lineage>
</organism>
<dbReference type="EMBL" id="JAMQQD010000009">
    <property type="protein sequence ID" value="MCW7517046.1"/>
    <property type="molecule type" value="Genomic_DNA"/>
</dbReference>
<dbReference type="AlphaFoldDB" id="A0AAW5V5Z6"/>
<reference evidence="1" key="1">
    <citation type="submission" date="2022-06" db="EMBL/GenBank/DDBJ databases">
        <title>Leptospira isolates from biofilms formed at urban environments.</title>
        <authorList>
            <person name="Ribeiro P.S."/>
            <person name="Sousa T."/>
            <person name="Carvalho N."/>
            <person name="Aburjaile F."/>
            <person name="Neves F."/>
            <person name="Oliveira D."/>
            <person name="Blanco L."/>
            <person name="Lima J."/>
            <person name="Costa F."/>
            <person name="Brenig B."/>
            <person name="Soares S."/>
            <person name="Ramos R."/>
            <person name="Goes-Neto A."/>
            <person name="Matiuzzi M."/>
            <person name="Azevedo V."/>
            <person name="Ristow P."/>
        </authorList>
    </citation>
    <scope>NUCLEOTIDE SEQUENCE</scope>
    <source>
        <strain evidence="1">VSF7</strain>
    </source>
</reference>
<name>A0AAW5V5Z6_9LEPT</name>
<evidence type="ECO:0000313" key="2">
    <source>
        <dbReference type="Proteomes" id="UP001209694"/>
    </source>
</evidence>
<protein>
    <submittedName>
        <fullName evidence="1">Uncharacterized protein</fullName>
    </submittedName>
</protein>
<gene>
    <name evidence="1" type="ORF">ND810_17905</name>
</gene>
<dbReference type="RefSeq" id="WP_265356478.1">
    <property type="nucleotide sequence ID" value="NZ_JAMQPS010000008.1"/>
</dbReference>